<feature type="region of interest" description="Disordered" evidence="1">
    <location>
        <begin position="41"/>
        <end position="105"/>
    </location>
</feature>
<feature type="compositionally biased region" description="Polar residues" evidence="1">
    <location>
        <begin position="44"/>
        <end position="64"/>
    </location>
</feature>
<organism evidence="2 3">
    <name type="scientific">Datura stramonium</name>
    <name type="common">Jimsonweed</name>
    <name type="synonym">Common thornapple</name>
    <dbReference type="NCBI Taxonomy" id="4076"/>
    <lineage>
        <taxon>Eukaryota</taxon>
        <taxon>Viridiplantae</taxon>
        <taxon>Streptophyta</taxon>
        <taxon>Embryophyta</taxon>
        <taxon>Tracheophyta</taxon>
        <taxon>Spermatophyta</taxon>
        <taxon>Magnoliopsida</taxon>
        <taxon>eudicotyledons</taxon>
        <taxon>Gunneridae</taxon>
        <taxon>Pentapetalae</taxon>
        <taxon>asterids</taxon>
        <taxon>lamiids</taxon>
        <taxon>Solanales</taxon>
        <taxon>Solanaceae</taxon>
        <taxon>Solanoideae</taxon>
        <taxon>Datureae</taxon>
        <taxon>Datura</taxon>
    </lineage>
</organism>
<accession>A0ABS8S8S4</accession>
<dbReference type="EMBL" id="JACEIK010000333">
    <property type="protein sequence ID" value="MCD7455247.1"/>
    <property type="molecule type" value="Genomic_DNA"/>
</dbReference>
<gene>
    <name evidence="2" type="ORF">HAX54_027459</name>
</gene>
<protein>
    <submittedName>
        <fullName evidence="2">Uncharacterized protein</fullName>
    </submittedName>
</protein>
<comment type="caution">
    <text evidence="2">The sequence shown here is derived from an EMBL/GenBank/DDBJ whole genome shotgun (WGS) entry which is preliminary data.</text>
</comment>
<sequence length="105" mass="11289">MPFEGNHYQQPPGTKCPISSTGQCSNATVLISPSPILDSKIIQVPTNNHTNVPKAPITSSQQPSPKVPHGAKEKVPDNPKGSNPQNPKEKDPQNPNEIVPQNPKQ</sequence>
<evidence type="ECO:0000256" key="1">
    <source>
        <dbReference type="SAM" id="MobiDB-lite"/>
    </source>
</evidence>
<reference evidence="2 3" key="1">
    <citation type="journal article" date="2021" name="BMC Genomics">
        <title>Datura genome reveals duplications of psychoactive alkaloid biosynthetic genes and high mutation rate following tissue culture.</title>
        <authorList>
            <person name="Rajewski A."/>
            <person name="Carter-House D."/>
            <person name="Stajich J."/>
            <person name="Litt A."/>
        </authorList>
    </citation>
    <scope>NUCLEOTIDE SEQUENCE [LARGE SCALE GENOMIC DNA]</scope>
    <source>
        <strain evidence="2">AR-01</strain>
    </source>
</reference>
<proteinExistence type="predicted"/>
<dbReference type="Proteomes" id="UP000823775">
    <property type="component" value="Unassembled WGS sequence"/>
</dbReference>
<evidence type="ECO:0000313" key="2">
    <source>
        <dbReference type="EMBL" id="MCD7455247.1"/>
    </source>
</evidence>
<name>A0ABS8S8S4_DATST</name>
<evidence type="ECO:0000313" key="3">
    <source>
        <dbReference type="Proteomes" id="UP000823775"/>
    </source>
</evidence>
<feature type="compositionally biased region" description="Polar residues" evidence="1">
    <location>
        <begin position="7"/>
        <end position="23"/>
    </location>
</feature>
<keyword evidence="3" id="KW-1185">Reference proteome</keyword>
<feature type="region of interest" description="Disordered" evidence="1">
    <location>
        <begin position="1"/>
        <end position="23"/>
    </location>
</feature>